<gene>
    <name evidence="1" type="ORF">SAMN05421867_105128</name>
</gene>
<proteinExistence type="predicted"/>
<organism evidence="1 2">
    <name type="scientific">Cellulomonas marina</name>
    <dbReference type="NCBI Taxonomy" id="988821"/>
    <lineage>
        <taxon>Bacteria</taxon>
        <taxon>Bacillati</taxon>
        <taxon>Actinomycetota</taxon>
        <taxon>Actinomycetes</taxon>
        <taxon>Micrococcales</taxon>
        <taxon>Cellulomonadaceae</taxon>
        <taxon>Cellulomonas</taxon>
    </lineage>
</organism>
<keyword evidence="2" id="KW-1185">Reference proteome</keyword>
<reference evidence="2" key="1">
    <citation type="submission" date="2016-10" db="EMBL/GenBank/DDBJ databases">
        <authorList>
            <person name="Varghese N."/>
            <person name="Submissions S."/>
        </authorList>
    </citation>
    <scope>NUCLEOTIDE SEQUENCE [LARGE SCALE GENOMIC DNA]</scope>
    <source>
        <strain evidence="2">CGMCC 4.6945</strain>
    </source>
</reference>
<protein>
    <submittedName>
        <fullName evidence="1">Uncharacterized protein</fullName>
    </submittedName>
</protein>
<dbReference type="AlphaFoldDB" id="A0A1I0XN84"/>
<evidence type="ECO:0000313" key="2">
    <source>
        <dbReference type="Proteomes" id="UP000199012"/>
    </source>
</evidence>
<dbReference type="Proteomes" id="UP000199012">
    <property type="component" value="Unassembled WGS sequence"/>
</dbReference>
<evidence type="ECO:0000313" key="1">
    <source>
        <dbReference type="EMBL" id="SFB01638.1"/>
    </source>
</evidence>
<sequence length="80" mass="8832">MTTAPVTTIVADSSGCATCCSMSSTFSTSRTTLVCTMEALVREWKPMDMLCSRAVSPFRRSAPICRTAPMYRFVYCTWLG</sequence>
<name>A0A1I0XN84_9CELL</name>
<accession>A0A1I0XN84</accession>
<dbReference type="EMBL" id="FOKA01000005">
    <property type="protein sequence ID" value="SFB01638.1"/>
    <property type="molecule type" value="Genomic_DNA"/>
</dbReference>